<evidence type="ECO:0000259" key="10">
    <source>
        <dbReference type="PROSITE" id="PS50157"/>
    </source>
</evidence>
<feature type="compositionally biased region" description="Basic and acidic residues" evidence="8">
    <location>
        <begin position="235"/>
        <end position="246"/>
    </location>
</feature>
<evidence type="ECO:0000256" key="1">
    <source>
        <dbReference type="ARBA" id="ARBA00004123"/>
    </source>
</evidence>
<feature type="domain" description="C2H2-type" evidence="10">
    <location>
        <begin position="583"/>
        <end position="610"/>
    </location>
</feature>
<feature type="compositionally biased region" description="Pro residues" evidence="8">
    <location>
        <begin position="648"/>
        <end position="662"/>
    </location>
</feature>
<dbReference type="PANTHER" id="PTHR24394:SF19">
    <property type="entry name" value="ZINC FINGER AND BTB DOMAIN-CONTAINING PROTEIN 3"/>
    <property type="match status" value="1"/>
</dbReference>
<feature type="compositionally biased region" description="Low complexity" evidence="8">
    <location>
        <begin position="354"/>
        <end position="370"/>
    </location>
</feature>
<evidence type="ECO:0000256" key="3">
    <source>
        <dbReference type="ARBA" id="ARBA00022737"/>
    </source>
</evidence>
<protein>
    <recommendedName>
        <fullName evidence="13">Zinc finger and BTB domain-containing protein 3</fullName>
    </recommendedName>
</protein>
<dbReference type="PANTHER" id="PTHR24394">
    <property type="entry name" value="ZINC FINGER PROTEIN"/>
    <property type="match status" value="1"/>
</dbReference>
<reference evidence="11 12" key="1">
    <citation type="submission" date="2020-02" db="EMBL/GenBank/DDBJ databases">
        <title>A chromosome-scale genome assembly of the black bullhead catfish (Ameiurus melas).</title>
        <authorList>
            <person name="Wen M."/>
            <person name="Zham M."/>
            <person name="Cabau C."/>
            <person name="Klopp C."/>
            <person name="Donnadieu C."/>
            <person name="Roques C."/>
            <person name="Bouchez O."/>
            <person name="Lampietro C."/>
            <person name="Jouanno E."/>
            <person name="Herpin A."/>
            <person name="Louis A."/>
            <person name="Berthelot C."/>
            <person name="Parey E."/>
            <person name="Roest-Crollius H."/>
            <person name="Braasch I."/>
            <person name="Postlethwait J."/>
            <person name="Robinson-Rechavi M."/>
            <person name="Echchiki A."/>
            <person name="Begum T."/>
            <person name="Montfort J."/>
            <person name="Schartl M."/>
            <person name="Bobe J."/>
            <person name="Guiguen Y."/>
        </authorList>
    </citation>
    <scope>NUCLEOTIDE SEQUENCE [LARGE SCALE GENOMIC DNA]</scope>
    <source>
        <strain evidence="11">M_S1</strain>
        <tissue evidence="11">Blood</tissue>
    </source>
</reference>
<feature type="region of interest" description="Disordered" evidence="8">
    <location>
        <begin position="1"/>
        <end position="30"/>
    </location>
</feature>
<dbReference type="InterPro" id="IPR013087">
    <property type="entry name" value="Znf_C2H2_type"/>
</dbReference>
<evidence type="ECO:0000256" key="2">
    <source>
        <dbReference type="ARBA" id="ARBA00022723"/>
    </source>
</evidence>
<dbReference type="GO" id="GO:0008270">
    <property type="term" value="F:zinc ion binding"/>
    <property type="evidence" value="ECO:0007669"/>
    <property type="project" value="UniProtKB-KW"/>
</dbReference>
<sequence length="662" mass="72179">MRLHRDSRTVRDPAEELQFRQQRRGSPYGSDVYRKPRSVLAVVVFIVMGTCCDELAKIDCVRGDSSQESKHVGLVMEFPGHSQQLLASLRSQRLQGFLCDCTVRVGPTRFLAHRAVLASCSPFFHMFYSEHPLGSASTVNGGPETDTVTINGDIVTPPAFGLLLDFMYEGVLQLAAHPPPEDVLAAASFLHMNDVVRVCKKRLQGRGLAEADSTRAEEGGSESGGDGPVFSGSSREGKLTGRRETVDGGQGAVRVSASNPASSPSITQRPQPSQQSTFHINTKAETNVGVPNCVTHSINLGSPDMADTTQPGMDSVPASNDSGPGLYSSSPGPARAGIAAAAANMEATLSSPCSTTEPVQTETETPPSTSTVMVLVPVEHSRNRDSSQEISMSKEISNVFMVATNHPGQTKKPMSIQHNGPGLSDDVRHTARGLHEQPRSQSCSPVPLSSAGREDGSEETANVKVEAIVISDEEPEDIEETPVRVRERRRDVDLEERENFESTNDVEITNAHFIPSHSLMQLSHNHQEPISFPFSPQGPSASSSDTPNFPSTLFTAASQQAEQQTIYFEEYHESLGNYVEDVPTCSTCGKTFSCAYTLRRHAIVHTRERPYECRYCYRSYTQSGDLYRHIRKAHDHDLPMKRSRTESDPPPSPPPPQQAPQT</sequence>
<feature type="region of interest" description="Disordered" evidence="8">
    <location>
        <begin position="207"/>
        <end position="276"/>
    </location>
</feature>
<dbReference type="EMBL" id="JAAGNN010000008">
    <property type="protein sequence ID" value="KAF4085478.1"/>
    <property type="molecule type" value="Genomic_DNA"/>
</dbReference>
<evidence type="ECO:0000313" key="11">
    <source>
        <dbReference type="EMBL" id="KAF4085478.1"/>
    </source>
</evidence>
<dbReference type="PROSITE" id="PS50097">
    <property type="entry name" value="BTB"/>
    <property type="match status" value="1"/>
</dbReference>
<feature type="domain" description="C2H2-type" evidence="10">
    <location>
        <begin position="611"/>
        <end position="639"/>
    </location>
</feature>
<evidence type="ECO:0000256" key="6">
    <source>
        <dbReference type="ARBA" id="ARBA00023242"/>
    </source>
</evidence>
<feature type="domain" description="BTB" evidence="9">
    <location>
        <begin position="99"/>
        <end position="176"/>
    </location>
</feature>
<dbReference type="PROSITE" id="PS00028">
    <property type="entry name" value="ZINC_FINGER_C2H2_1"/>
    <property type="match status" value="2"/>
</dbReference>
<dbReference type="FunFam" id="3.30.160.60:FF:000114">
    <property type="entry name" value="Zinc finger and BTB domain-containing protein 18"/>
    <property type="match status" value="1"/>
</dbReference>
<evidence type="ECO:0000313" key="12">
    <source>
        <dbReference type="Proteomes" id="UP000593565"/>
    </source>
</evidence>
<keyword evidence="12" id="KW-1185">Reference proteome</keyword>
<comment type="subcellular location">
    <subcellularLocation>
        <location evidence="1">Nucleus</location>
    </subcellularLocation>
</comment>
<dbReference type="Pfam" id="PF00096">
    <property type="entry name" value="zf-C2H2"/>
    <property type="match status" value="1"/>
</dbReference>
<keyword evidence="4 7" id="KW-0863">Zinc-finger</keyword>
<feature type="region of interest" description="Disordered" evidence="8">
    <location>
        <begin position="637"/>
        <end position="662"/>
    </location>
</feature>
<dbReference type="GO" id="GO:0005634">
    <property type="term" value="C:nucleus"/>
    <property type="evidence" value="ECO:0007669"/>
    <property type="project" value="UniProtKB-SubCell"/>
</dbReference>
<feature type="compositionally biased region" description="Basic and acidic residues" evidence="8">
    <location>
        <begin position="425"/>
        <end position="438"/>
    </location>
</feature>
<gene>
    <name evidence="11" type="ORF">AMELA_G00095630</name>
</gene>
<keyword evidence="3" id="KW-0677">Repeat</keyword>
<dbReference type="InterPro" id="IPR036236">
    <property type="entry name" value="Znf_C2H2_sf"/>
</dbReference>
<feature type="compositionally biased region" description="Low complexity" evidence="8">
    <location>
        <begin position="322"/>
        <end position="332"/>
    </location>
</feature>
<evidence type="ECO:0000256" key="5">
    <source>
        <dbReference type="ARBA" id="ARBA00022833"/>
    </source>
</evidence>
<dbReference type="Gene3D" id="3.30.710.10">
    <property type="entry name" value="Potassium Channel Kv1.1, Chain A"/>
    <property type="match status" value="1"/>
</dbReference>
<dbReference type="PROSITE" id="PS50157">
    <property type="entry name" value="ZINC_FINGER_C2H2_2"/>
    <property type="match status" value="2"/>
</dbReference>
<dbReference type="Pfam" id="PF00651">
    <property type="entry name" value="BTB"/>
    <property type="match status" value="1"/>
</dbReference>
<feature type="compositionally biased region" description="Polar residues" evidence="8">
    <location>
        <begin position="256"/>
        <end position="276"/>
    </location>
</feature>
<dbReference type="Proteomes" id="UP000593565">
    <property type="component" value="Unassembled WGS sequence"/>
</dbReference>
<dbReference type="FunFam" id="3.30.160.60:FF:000892">
    <property type="entry name" value="zinc finger and BTB domain-containing protein 3"/>
    <property type="match status" value="1"/>
</dbReference>
<proteinExistence type="predicted"/>
<accession>A0A7J6AVA3</accession>
<feature type="compositionally biased region" description="Basic and acidic residues" evidence="8">
    <location>
        <begin position="637"/>
        <end position="647"/>
    </location>
</feature>
<feature type="region of interest" description="Disordered" evidence="8">
    <location>
        <begin position="299"/>
        <end position="332"/>
    </location>
</feature>
<dbReference type="SMART" id="SM00355">
    <property type="entry name" value="ZnF_C2H2"/>
    <property type="match status" value="2"/>
</dbReference>
<keyword evidence="6" id="KW-0539">Nucleus</keyword>
<dbReference type="Gene3D" id="3.30.160.60">
    <property type="entry name" value="Classic Zinc Finger"/>
    <property type="match status" value="2"/>
</dbReference>
<keyword evidence="2" id="KW-0479">Metal-binding</keyword>
<evidence type="ECO:0008006" key="13">
    <source>
        <dbReference type="Google" id="ProtNLM"/>
    </source>
</evidence>
<feature type="region of interest" description="Disordered" evidence="8">
    <location>
        <begin position="470"/>
        <end position="489"/>
    </location>
</feature>
<feature type="region of interest" description="Disordered" evidence="8">
    <location>
        <begin position="407"/>
        <end position="462"/>
    </location>
</feature>
<feature type="compositionally biased region" description="Acidic residues" evidence="8">
    <location>
        <begin position="471"/>
        <end position="480"/>
    </location>
</feature>
<dbReference type="AlphaFoldDB" id="A0A7J6AVA3"/>
<dbReference type="InterPro" id="IPR011333">
    <property type="entry name" value="SKP1/BTB/POZ_sf"/>
</dbReference>
<feature type="region of interest" description="Disordered" evidence="8">
    <location>
        <begin position="350"/>
        <end position="370"/>
    </location>
</feature>
<feature type="compositionally biased region" description="Polar residues" evidence="8">
    <location>
        <begin position="307"/>
        <end position="321"/>
    </location>
</feature>
<feature type="compositionally biased region" description="Basic and acidic residues" evidence="8">
    <location>
        <begin position="1"/>
        <end position="18"/>
    </location>
</feature>
<keyword evidence="5" id="KW-0862">Zinc</keyword>
<evidence type="ECO:0000259" key="9">
    <source>
        <dbReference type="PROSITE" id="PS50097"/>
    </source>
</evidence>
<dbReference type="SMART" id="SM00225">
    <property type="entry name" value="BTB"/>
    <property type="match status" value="1"/>
</dbReference>
<dbReference type="SUPFAM" id="SSF57667">
    <property type="entry name" value="beta-beta-alpha zinc fingers"/>
    <property type="match status" value="1"/>
</dbReference>
<evidence type="ECO:0000256" key="4">
    <source>
        <dbReference type="ARBA" id="ARBA00022771"/>
    </source>
</evidence>
<comment type="caution">
    <text evidence="11">The sequence shown here is derived from an EMBL/GenBank/DDBJ whole genome shotgun (WGS) entry which is preliminary data.</text>
</comment>
<evidence type="ECO:0000256" key="7">
    <source>
        <dbReference type="PROSITE-ProRule" id="PRU00042"/>
    </source>
</evidence>
<organism evidence="11 12">
    <name type="scientific">Ameiurus melas</name>
    <name type="common">Black bullhead</name>
    <name type="synonym">Silurus melas</name>
    <dbReference type="NCBI Taxonomy" id="219545"/>
    <lineage>
        <taxon>Eukaryota</taxon>
        <taxon>Metazoa</taxon>
        <taxon>Chordata</taxon>
        <taxon>Craniata</taxon>
        <taxon>Vertebrata</taxon>
        <taxon>Euteleostomi</taxon>
        <taxon>Actinopterygii</taxon>
        <taxon>Neopterygii</taxon>
        <taxon>Teleostei</taxon>
        <taxon>Ostariophysi</taxon>
        <taxon>Siluriformes</taxon>
        <taxon>Ictaluridae</taxon>
        <taxon>Ameiurus</taxon>
    </lineage>
</organism>
<dbReference type="GO" id="GO:0000981">
    <property type="term" value="F:DNA-binding transcription factor activity, RNA polymerase II-specific"/>
    <property type="evidence" value="ECO:0007669"/>
    <property type="project" value="TreeGrafter"/>
</dbReference>
<dbReference type="InterPro" id="IPR000210">
    <property type="entry name" value="BTB/POZ_dom"/>
</dbReference>
<name>A0A7J6AVA3_AMEME</name>
<evidence type="ECO:0000256" key="8">
    <source>
        <dbReference type="SAM" id="MobiDB-lite"/>
    </source>
</evidence>
<dbReference type="SUPFAM" id="SSF54695">
    <property type="entry name" value="POZ domain"/>
    <property type="match status" value="1"/>
</dbReference>